<organism evidence="1 2">
    <name type="scientific">Bacillus anthracis</name>
    <name type="common">anthrax bacterium</name>
    <dbReference type="NCBI Taxonomy" id="1392"/>
    <lineage>
        <taxon>Bacteria</taxon>
        <taxon>Bacillati</taxon>
        <taxon>Bacillota</taxon>
        <taxon>Bacilli</taxon>
        <taxon>Bacillales</taxon>
        <taxon>Bacillaceae</taxon>
        <taxon>Bacillus</taxon>
        <taxon>Bacillus cereus group</taxon>
    </lineage>
</organism>
<proteinExistence type="predicted"/>
<comment type="caution">
    <text evidence="1">The sequence shown here is derived from an EMBL/GenBank/DDBJ whole genome shotgun (WGS) entry which is preliminary data.</text>
</comment>
<dbReference type="AlphaFoldDB" id="A0A0J1KML8"/>
<gene>
    <name evidence="1" type="ORF">ABW01_14100</name>
</gene>
<evidence type="ECO:0000313" key="1">
    <source>
        <dbReference type="EMBL" id="KLV17880.1"/>
    </source>
</evidence>
<protein>
    <submittedName>
        <fullName evidence="1">Uncharacterized protein</fullName>
    </submittedName>
</protein>
<name>A0A0J1KML8_BACAN</name>
<dbReference type="RefSeq" id="WP_001991822.1">
    <property type="nucleotide sequence ID" value="NZ_LDPG01000009.1"/>
</dbReference>
<evidence type="ECO:0000313" key="2">
    <source>
        <dbReference type="Proteomes" id="UP000035904"/>
    </source>
</evidence>
<dbReference type="EMBL" id="LDPG01000009">
    <property type="protein sequence ID" value="KLV17880.1"/>
    <property type="molecule type" value="Genomic_DNA"/>
</dbReference>
<dbReference type="Proteomes" id="UP000035904">
    <property type="component" value="Unassembled WGS sequence"/>
</dbReference>
<reference evidence="1 2" key="1">
    <citation type="submission" date="2015-05" db="EMBL/GenBank/DDBJ databases">
        <title>Whole genome sequence and identification of bacterial endophytes from Costus igneus.</title>
        <authorList>
            <person name="Lee Y.P."/>
            <person name="Gan H.M."/>
            <person name="Eng W."/>
            <person name="Wheatley M.S."/>
            <person name="Caraballo A."/>
            <person name="Polter S."/>
            <person name="Savka M.A."/>
            <person name="Hudson A.O."/>
        </authorList>
    </citation>
    <scope>NUCLEOTIDE SEQUENCE [LARGE SCALE GENOMIC DNA]</scope>
    <source>
        <strain evidence="1 2">RIT375</strain>
    </source>
</reference>
<accession>A0A0J1KML8</accession>
<sequence length="208" mass="24537">MENKIKGVSSYGKFHMFNTFIYQWFKSKVNKGHTLVSYIPFITNESQVDEMRPFFEEVEVNVEDNDIQTSHMTHEAMDLIYKTLVDKEWDSSYSDIFSFFNDEANKFAVLDFDSLHKKREKFFYRRGSSAPLKFDDFISNLKVADKNAENFEDEGTFLFPPPLIVNEEKINKMMDYLSKFGITVKIRTVSTDIREEYCLDYISVKFNG</sequence>
<dbReference type="PATRIC" id="fig|1392.242.peg.5860"/>